<dbReference type="InterPro" id="IPR003810">
    <property type="entry name" value="Mntp/YtaF"/>
</dbReference>
<keyword evidence="6 8" id="KW-0472">Membrane</keyword>
<keyword evidence="5 8" id="KW-0406">Ion transport</keyword>
<protein>
    <recommendedName>
        <fullName evidence="8">Putative manganese efflux pump MntP</fullName>
    </recommendedName>
</protein>
<dbReference type="InterPro" id="IPR022929">
    <property type="entry name" value="Put_MntP"/>
</dbReference>
<evidence type="ECO:0000313" key="10">
    <source>
        <dbReference type="Proteomes" id="UP000315711"/>
    </source>
</evidence>
<feature type="transmembrane region" description="Helical" evidence="8">
    <location>
        <begin position="129"/>
        <end position="148"/>
    </location>
</feature>
<keyword evidence="4 8" id="KW-1133">Transmembrane helix</keyword>
<proteinExistence type="inferred from homology"/>
<comment type="subcellular location">
    <subcellularLocation>
        <location evidence="8">Cell membrane</location>
        <topology evidence="8">Multi-pass membrane protein</topology>
    </subcellularLocation>
</comment>
<keyword evidence="10" id="KW-1185">Reference proteome</keyword>
<feature type="transmembrane region" description="Helical" evidence="8">
    <location>
        <begin position="100"/>
        <end position="123"/>
    </location>
</feature>
<evidence type="ECO:0000256" key="8">
    <source>
        <dbReference type="HAMAP-Rule" id="MF_01521"/>
    </source>
</evidence>
<dbReference type="PANTHER" id="PTHR35529:SF1">
    <property type="entry name" value="MANGANESE EFFLUX PUMP MNTP-RELATED"/>
    <property type="match status" value="1"/>
</dbReference>
<evidence type="ECO:0000256" key="2">
    <source>
        <dbReference type="ARBA" id="ARBA00022475"/>
    </source>
</evidence>
<evidence type="ECO:0000313" key="9">
    <source>
        <dbReference type="EMBL" id="TWI59778.1"/>
    </source>
</evidence>
<keyword evidence="7 8" id="KW-0464">Manganese</keyword>
<dbReference type="EMBL" id="VLKZ01000001">
    <property type="protein sequence ID" value="TWI59778.1"/>
    <property type="molecule type" value="Genomic_DNA"/>
</dbReference>
<feature type="transmembrane region" description="Helical" evidence="8">
    <location>
        <begin position="6"/>
        <end position="28"/>
    </location>
</feature>
<organism evidence="9 10">
    <name type="scientific">Halalkalibacter nanhaiisediminis</name>
    <dbReference type="NCBI Taxonomy" id="688079"/>
    <lineage>
        <taxon>Bacteria</taxon>
        <taxon>Bacillati</taxon>
        <taxon>Bacillota</taxon>
        <taxon>Bacilli</taxon>
        <taxon>Bacillales</taxon>
        <taxon>Bacillaceae</taxon>
        <taxon>Halalkalibacter</taxon>
    </lineage>
</organism>
<dbReference type="HAMAP" id="MF_01521">
    <property type="entry name" value="MntP_pump"/>
    <property type="match status" value="1"/>
</dbReference>
<accession>A0A562QSN0</accession>
<dbReference type="GO" id="GO:0005384">
    <property type="term" value="F:manganese ion transmembrane transporter activity"/>
    <property type="evidence" value="ECO:0007669"/>
    <property type="project" value="UniProtKB-UniRule"/>
</dbReference>
<gene>
    <name evidence="8" type="primary">mntP</name>
    <name evidence="9" type="ORF">IQ10_00199</name>
</gene>
<keyword evidence="3 8" id="KW-0812">Transmembrane</keyword>
<feature type="transmembrane region" description="Helical" evidence="8">
    <location>
        <begin position="63"/>
        <end position="88"/>
    </location>
</feature>
<dbReference type="PANTHER" id="PTHR35529">
    <property type="entry name" value="MANGANESE EFFLUX PUMP MNTP-RELATED"/>
    <property type="match status" value="1"/>
</dbReference>
<comment type="function">
    <text evidence="8">Probably functions as a manganese efflux pump.</text>
</comment>
<keyword evidence="1 8" id="KW-0813">Transport</keyword>
<dbReference type="GO" id="GO:0005886">
    <property type="term" value="C:plasma membrane"/>
    <property type="evidence" value="ECO:0007669"/>
    <property type="project" value="UniProtKB-SubCell"/>
</dbReference>
<evidence type="ECO:0000256" key="7">
    <source>
        <dbReference type="ARBA" id="ARBA00023211"/>
    </source>
</evidence>
<dbReference type="Proteomes" id="UP000315711">
    <property type="component" value="Unassembled WGS sequence"/>
</dbReference>
<keyword evidence="2 8" id="KW-1003">Cell membrane</keyword>
<evidence type="ECO:0000256" key="6">
    <source>
        <dbReference type="ARBA" id="ARBA00023136"/>
    </source>
</evidence>
<evidence type="ECO:0000256" key="4">
    <source>
        <dbReference type="ARBA" id="ARBA00022989"/>
    </source>
</evidence>
<evidence type="ECO:0000256" key="3">
    <source>
        <dbReference type="ARBA" id="ARBA00022692"/>
    </source>
</evidence>
<dbReference type="RefSeq" id="WP_144448611.1">
    <property type="nucleotide sequence ID" value="NZ_VLKZ01000001.1"/>
</dbReference>
<dbReference type="AlphaFoldDB" id="A0A562QSN0"/>
<dbReference type="OrthoDB" id="1679700at2"/>
<comment type="caution">
    <text evidence="9">The sequence shown here is derived from an EMBL/GenBank/DDBJ whole genome shotgun (WGS) entry which is preliminary data.</text>
</comment>
<feature type="transmembrane region" description="Helical" evidence="8">
    <location>
        <begin position="160"/>
        <end position="178"/>
    </location>
</feature>
<sequence>MSEWFTLFIMASALGMDAFSVALGMGMLGLRLRKIFHIGIIIGLFHIIMPLLGIIAGKFLSTYFGMVTTFIGGGLLFIIGLQMVLSSFNSERSSSVSPIGWGLFLFAISVSLDSFSAGLGLGMLGAKTALTVLMIGMVSMVLSWMGLIMGAKFQRYIGSYGELLGGCILIGFGIKLFFPH</sequence>
<evidence type="ECO:0000256" key="1">
    <source>
        <dbReference type="ARBA" id="ARBA00022448"/>
    </source>
</evidence>
<comment type="similarity">
    <text evidence="8">Belongs to the MntP (TC 9.B.29) family.</text>
</comment>
<evidence type="ECO:0000256" key="5">
    <source>
        <dbReference type="ARBA" id="ARBA00023065"/>
    </source>
</evidence>
<reference evidence="9 10" key="1">
    <citation type="journal article" date="2015" name="Stand. Genomic Sci.">
        <title>Genomic Encyclopedia of Bacterial and Archaeal Type Strains, Phase III: the genomes of soil and plant-associated and newly described type strains.</title>
        <authorList>
            <person name="Whitman W.B."/>
            <person name="Woyke T."/>
            <person name="Klenk H.P."/>
            <person name="Zhou Y."/>
            <person name="Lilburn T.G."/>
            <person name="Beck B.J."/>
            <person name="De Vos P."/>
            <person name="Vandamme P."/>
            <person name="Eisen J.A."/>
            <person name="Garrity G."/>
            <person name="Hugenholtz P."/>
            <person name="Kyrpides N.C."/>
        </authorList>
    </citation>
    <scope>NUCLEOTIDE SEQUENCE [LARGE SCALE GENOMIC DNA]</scope>
    <source>
        <strain evidence="9 10">CGMCC 1.10116</strain>
    </source>
</reference>
<dbReference type="Pfam" id="PF02659">
    <property type="entry name" value="Mntp"/>
    <property type="match status" value="1"/>
</dbReference>
<feature type="transmembrane region" description="Helical" evidence="8">
    <location>
        <begin position="35"/>
        <end position="57"/>
    </location>
</feature>
<name>A0A562QSN0_9BACI</name>